<protein>
    <submittedName>
        <fullName evidence="1">Uncharacterized protein</fullName>
    </submittedName>
</protein>
<proteinExistence type="predicted"/>
<name>A0A5J6VKN8_9VIRU</name>
<dbReference type="EMBL" id="MN448290">
    <property type="protein sequence ID" value="QFG74756.1"/>
    <property type="molecule type" value="Genomic_DNA"/>
</dbReference>
<accession>A0A5J6VKN8</accession>
<organism evidence="1">
    <name type="scientific">Megaviridae environmental sample</name>
    <dbReference type="NCBI Taxonomy" id="1737588"/>
    <lineage>
        <taxon>Viruses</taxon>
        <taxon>Varidnaviria</taxon>
        <taxon>Bamfordvirae</taxon>
        <taxon>Nucleocytoviricota</taxon>
        <taxon>Megaviricetes</taxon>
        <taxon>Imitervirales</taxon>
        <taxon>Mimiviridae</taxon>
        <taxon>environmental samples</taxon>
    </lineage>
</organism>
<reference evidence="1" key="1">
    <citation type="journal article" date="2019" name="Philos. Trans. R. Soc. Lond., B, Biol. Sci.">
        <title>Targeted metagenomic recovery of four divergent viruses reveals shared and distinctive characteristics of giant viruses of marine eukaryotes.</title>
        <authorList>
            <person name="Needham D.M."/>
            <person name="Poirier C."/>
            <person name="Hehenberger E."/>
            <person name="Jimenez V."/>
            <person name="Swalwell J.E."/>
            <person name="Santoro A.E."/>
            <person name="Worden A.Z."/>
        </authorList>
    </citation>
    <scope>NUCLEOTIDE SEQUENCE</scope>
    <source>
        <strain evidence="1">MPacV-611</strain>
    </source>
</reference>
<sequence>MRKIISLPNGGYPNIKKLKRIEIKKEIVNSKEKRKRFYSENLNIKDLFLHTKKDFLKTNKEDLDIIETI</sequence>
<evidence type="ECO:0000313" key="1">
    <source>
        <dbReference type="EMBL" id="QFG74756.1"/>
    </source>
</evidence>